<reference evidence="3 4" key="1">
    <citation type="journal article" date="2019" name="Nat. Ecol. Evol.">
        <title>Megaphylogeny resolves global patterns of mushroom evolution.</title>
        <authorList>
            <person name="Varga T."/>
            <person name="Krizsan K."/>
            <person name="Foldi C."/>
            <person name="Dima B."/>
            <person name="Sanchez-Garcia M."/>
            <person name="Sanchez-Ramirez S."/>
            <person name="Szollosi G.J."/>
            <person name="Szarkandi J.G."/>
            <person name="Papp V."/>
            <person name="Albert L."/>
            <person name="Andreopoulos W."/>
            <person name="Angelini C."/>
            <person name="Antonin V."/>
            <person name="Barry K.W."/>
            <person name="Bougher N.L."/>
            <person name="Buchanan P."/>
            <person name="Buyck B."/>
            <person name="Bense V."/>
            <person name="Catcheside P."/>
            <person name="Chovatia M."/>
            <person name="Cooper J."/>
            <person name="Damon W."/>
            <person name="Desjardin D."/>
            <person name="Finy P."/>
            <person name="Geml J."/>
            <person name="Haridas S."/>
            <person name="Hughes K."/>
            <person name="Justo A."/>
            <person name="Karasinski D."/>
            <person name="Kautmanova I."/>
            <person name="Kiss B."/>
            <person name="Kocsube S."/>
            <person name="Kotiranta H."/>
            <person name="LaButti K.M."/>
            <person name="Lechner B.E."/>
            <person name="Liimatainen K."/>
            <person name="Lipzen A."/>
            <person name="Lukacs Z."/>
            <person name="Mihaltcheva S."/>
            <person name="Morgado L.N."/>
            <person name="Niskanen T."/>
            <person name="Noordeloos M.E."/>
            <person name="Ohm R.A."/>
            <person name="Ortiz-Santana B."/>
            <person name="Ovrebo C."/>
            <person name="Racz N."/>
            <person name="Riley R."/>
            <person name="Savchenko A."/>
            <person name="Shiryaev A."/>
            <person name="Soop K."/>
            <person name="Spirin V."/>
            <person name="Szebenyi C."/>
            <person name="Tomsovsky M."/>
            <person name="Tulloss R.E."/>
            <person name="Uehling J."/>
            <person name="Grigoriev I.V."/>
            <person name="Vagvolgyi C."/>
            <person name="Papp T."/>
            <person name="Martin F.M."/>
            <person name="Miettinen O."/>
            <person name="Hibbett D.S."/>
            <person name="Nagy L.G."/>
        </authorList>
    </citation>
    <scope>NUCLEOTIDE SEQUENCE [LARGE SCALE GENOMIC DNA]</scope>
    <source>
        <strain evidence="3 4">CBS 166.37</strain>
    </source>
</reference>
<dbReference type="OrthoDB" id="4186099at2759"/>
<proteinExistence type="predicted"/>
<evidence type="ECO:0000313" key="2">
    <source>
        <dbReference type="EMBL" id="TFK32964.1"/>
    </source>
</evidence>
<organism evidence="3 4">
    <name type="scientific">Crucibulum laeve</name>
    <dbReference type="NCBI Taxonomy" id="68775"/>
    <lineage>
        <taxon>Eukaryota</taxon>
        <taxon>Fungi</taxon>
        <taxon>Dikarya</taxon>
        <taxon>Basidiomycota</taxon>
        <taxon>Agaricomycotina</taxon>
        <taxon>Agaricomycetes</taxon>
        <taxon>Agaricomycetidae</taxon>
        <taxon>Agaricales</taxon>
        <taxon>Agaricineae</taxon>
        <taxon>Nidulariaceae</taxon>
        <taxon>Crucibulum</taxon>
    </lineage>
</organism>
<protein>
    <submittedName>
        <fullName evidence="3">Uncharacterized protein</fullName>
    </submittedName>
</protein>
<feature type="chain" id="PRO_5040602285" evidence="1">
    <location>
        <begin position="21"/>
        <end position="99"/>
    </location>
</feature>
<feature type="signal peptide" evidence="1">
    <location>
        <begin position="1"/>
        <end position="20"/>
    </location>
</feature>
<evidence type="ECO:0000313" key="3">
    <source>
        <dbReference type="EMBL" id="TFK32972.1"/>
    </source>
</evidence>
<sequence length="99" mass="10788">MRFSIISLAVLGIFTSSVFAANCNKGLDYCGSSLISKGNYAHQILQLFYDIGEKNESYDDVLFTCEGTSAGWIKFVKRCPRSCINGGAGKNDFCQPVDA</sequence>
<dbReference type="STRING" id="68775.A0A5C3LK27"/>
<dbReference type="EMBL" id="ML213658">
    <property type="protein sequence ID" value="TFK32964.1"/>
    <property type="molecule type" value="Genomic_DNA"/>
</dbReference>
<evidence type="ECO:0000256" key="1">
    <source>
        <dbReference type="SAM" id="SignalP"/>
    </source>
</evidence>
<keyword evidence="1" id="KW-0732">Signal</keyword>
<accession>A0A5C3LK27</accession>
<dbReference type="AlphaFoldDB" id="A0A5C3LK27"/>
<gene>
    <name evidence="2" type="ORF">BDQ12DRAFT_728167</name>
    <name evidence="3" type="ORF">BDQ12DRAFT_728173</name>
</gene>
<keyword evidence="4" id="KW-1185">Reference proteome</keyword>
<dbReference type="Proteomes" id="UP000308652">
    <property type="component" value="Unassembled WGS sequence"/>
</dbReference>
<dbReference type="EMBL" id="ML213658">
    <property type="protein sequence ID" value="TFK32972.1"/>
    <property type="molecule type" value="Genomic_DNA"/>
</dbReference>
<name>A0A5C3LK27_9AGAR</name>
<evidence type="ECO:0000313" key="4">
    <source>
        <dbReference type="Proteomes" id="UP000308652"/>
    </source>
</evidence>